<dbReference type="InterPro" id="IPR056920">
    <property type="entry name" value="PRTase-CE"/>
</dbReference>
<name>A0A1Q8YG31_9BURK</name>
<dbReference type="Pfam" id="PF24390">
    <property type="entry name" value="PRTase-CE"/>
    <property type="match status" value="1"/>
</dbReference>
<reference evidence="2 3" key="1">
    <citation type="submission" date="2017-01" db="EMBL/GenBank/DDBJ databases">
        <title>Genome sequence of Rhodoferax antarcticus ANT.BR, a psychrophilic purple nonsulfur bacterium from an Antarctic microbial mat.</title>
        <authorList>
            <person name="Baker J."/>
            <person name="Riester C."/>
            <person name="Skinner B."/>
            <person name="Newell A."/>
            <person name="Swingley W."/>
            <person name="Madigan M."/>
            <person name="Jung D."/>
            <person name="Asao M."/>
            <person name="Chen M."/>
            <person name="Loughlin P."/>
            <person name="Pan H."/>
            <person name="Lin S."/>
            <person name="Li N."/>
            <person name="Shaw J."/>
            <person name="Prado M."/>
            <person name="Sherman C."/>
            <person name="Li X."/>
            <person name="Tang J."/>
            <person name="Blankenship R."/>
            <person name="Zhao T."/>
            <person name="Touchman J."/>
            <person name="Sattley M."/>
        </authorList>
    </citation>
    <scope>NUCLEOTIDE SEQUENCE [LARGE SCALE GENOMIC DNA]</scope>
    <source>
        <strain evidence="2 3">ANT.BR</strain>
    </source>
</reference>
<feature type="domain" description="PRTase-CE" evidence="1">
    <location>
        <begin position="31"/>
        <end position="332"/>
    </location>
</feature>
<accession>A0A1Q8YG31</accession>
<dbReference type="Proteomes" id="UP000185911">
    <property type="component" value="Unassembled WGS sequence"/>
</dbReference>
<evidence type="ECO:0000259" key="1">
    <source>
        <dbReference type="Pfam" id="PF24390"/>
    </source>
</evidence>
<keyword evidence="3" id="KW-1185">Reference proteome</keyword>
<proteinExistence type="predicted"/>
<comment type="caution">
    <text evidence="2">The sequence shown here is derived from an EMBL/GenBank/DDBJ whole genome shotgun (WGS) entry which is preliminary data.</text>
</comment>
<gene>
    <name evidence="2" type="ORF">BLL52_1586</name>
</gene>
<dbReference type="AlphaFoldDB" id="A0A1Q8YG31"/>
<sequence length="348" mass="38425">MKSRAELLQSIATTIQDYRAGEIPKSTPGHVDRWIKQFDTDVQLPLLAELDYAFDKTYFSKNEVANFFASQVKHKEIAGDNPCDFWRRANFLDIQEHGQSQGEILALFNDALIAHCGILVSDCGSDGGPFFYLDDVLFSGGRVGADLKAWIQNSAPVNATVHILVIGTHQLGEWQSIKGLKAAAEQAGKSIKFTCWAAIRFENRKAYKNKSEVLWPAAVPNNAAVGAYMALETKFPFEPRQAGGVLENPVFSGEAGRQLLERELLLAGVKIRAGCQDPKRSMRPLGFSAFGLGFGSTIVTYRNCPNNCPLALWWGDATATSGAMHWYPLLPRKTYAQSDGHADFDFEL</sequence>
<organism evidence="2 3">
    <name type="scientific">Rhodoferax antarcticus ANT.BR</name>
    <dbReference type="NCBI Taxonomy" id="1111071"/>
    <lineage>
        <taxon>Bacteria</taxon>
        <taxon>Pseudomonadati</taxon>
        <taxon>Pseudomonadota</taxon>
        <taxon>Betaproteobacteria</taxon>
        <taxon>Burkholderiales</taxon>
        <taxon>Comamonadaceae</taxon>
        <taxon>Rhodoferax</taxon>
    </lineage>
</organism>
<protein>
    <recommendedName>
        <fullName evidence="1">PRTase-CE domain-containing protein</fullName>
    </recommendedName>
</protein>
<dbReference type="EMBL" id="MSYM01000011">
    <property type="protein sequence ID" value="OLP06840.1"/>
    <property type="molecule type" value="Genomic_DNA"/>
</dbReference>
<evidence type="ECO:0000313" key="3">
    <source>
        <dbReference type="Proteomes" id="UP000185911"/>
    </source>
</evidence>
<dbReference type="RefSeq" id="WP_139313333.1">
    <property type="nucleotide sequence ID" value="NZ_MSYM01000011.1"/>
</dbReference>
<dbReference type="STRING" id="81479.RA876_02425"/>
<evidence type="ECO:0000313" key="2">
    <source>
        <dbReference type="EMBL" id="OLP06840.1"/>
    </source>
</evidence>